<dbReference type="EMBL" id="KL367503">
    <property type="protein sequence ID" value="KFD68569.1"/>
    <property type="molecule type" value="Genomic_DNA"/>
</dbReference>
<dbReference type="Pfam" id="PF02535">
    <property type="entry name" value="Zip"/>
    <property type="match status" value="2"/>
</dbReference>
<evidence type="ECO:0000256" key="4">
    <source>
        <dbReference type="ARBA" id="ARBA00023136"/>
    </source>
</evidence>
<evidence type="ECO:0000256" key="3">
    <source>
        <dbReference type="ARBA" id="ARBA00022989"/>
    </source>
</evidence>
<comment type="similarity">
    <text evidence="5">Belongs to the ZIP transporter (TC 2.A.5) family. KE4/Catsup subfamily.</text>
</comment>
<keyword evidence="3 6" id="KW-1133">Transmembrane helix</keyword>
<evidence type="ECO:0000256" key="2">
    <source>
        <dbReference type="ARBA" id="ARBA00022692"/>
    </source>
</evidence>
<dbReference type="EMBL" id="KL363183">
    <property type="protein sequence ID" value="KFD58604.1"/>
    <property type="molecule type" value="Genomic_DNA"/>
</dbReference>
<proteinExistence type="inferred from homology"/>
<dbReference type="Proteomes" id="UP000030764">
    <property type="component" value="Unassembled WGS sequence"/>
</dbReference>
<evidence type="ECO:0000256" key="5">
    <source>
        <dbReference type="ARBA" id="ARBA00038485"/>
    </source>
</evidence>
<dbReference type="InterPro" id="IPR003689">
    <property type="entry name" value="ZIP"/>
</dbReference>
<evidence type="ECO:0000313" key="10">
    <source>
        <dbReference type="Proteomes" id="UP000030764"/>
    </source>
</evidence>
<keyword evidence="4 6" id="KW-0472">Membrane</keyword>
<gene>
    <name evidence="8" type="ORF">M513_00297</name>
    <name evidence="9" type="ORF">M514_00297</name>
</gene>
<dbReference type="PANTHER" id="PTHR16950">
    <property type="entry name" value="ZINC TRANSPORTER SLC39A7 HISTIDINE-RICH MEMBRANE PROTEIN KE4"/>
    <property type="match status" value="1"/>
</dbReference>
<feature type="transmembrane region" description="Helical" evidence="6">
    <location>
        <begin position="53"/>
        <end position="79"/>
    </location>
</feature>
<dbReference type="AlphaFoldDB" id="A0A085NGH3"/>
<dbReference type="GO" id="GO:0016020">
    <property type="term" value="C:membrane"/>
    <property type="evidence" value="ECO:0007669"/>
    <property type="project" value="UniProtKB-SubCell"/>
</dbReference>
<keyword evidence="10" id="KW-1185">Reference proteome</keyword>
<protein>
    <recommendedName>
        <fullName evidence="11">Metal cation transporter, ZIP family</fullName>
    </recommendedName>
</protein>
<dbReference type="Proteomes" id="UP000030758">
    <property type="component" value="Unassembled WGS sequence"/>
</dbReference>
<evidence type="ECO:0000313" key="9">
    <source>
        <dbReference type="EMBL" id="KFD68569.1"/>
    </source>
</evidence>
<evidence type="ECO:0000313" key="8">
    <source>
        <dbReference type="EMBL" id="KFD58604.1"/>
    </source>
</evidence>
<dbReference type="GO" id="GO:0005385">
    <property type="term" value="F:zinc ion transmembrane transporter activity"/>
    <property type="evidence" value="ECO:0007669"/>
    <property type="project" value="TreeGrafter"/>
</dbReference>
<accession>A0A085NGH3</accession>
<comment type="subcellular location">
    <subcellularLocation>
        <location evidence="1">Membrane</location>
        <topology evidence="1">Multi-pass membrane protein</topology>
    </subcellularLocation>
</comment>
<sequence>MCANWIILLAFVFCANKSAAVNSHSDEPPNGVSNVYCFLPGTSESVMQEYCEHLRSCSFCCLIATGVVVSAGIAPALFLPAKASGSAHSNENVICTNPTSTWQSRSLNRLLSFAVGSLLGDVFLHQLPDMCNGAKHESLLRSGLWILFGLLLCVFIEKCAQPDRHSQNLITAVLNLVANVVDNFCHGLAVGASFLISIRFGALTTFAILVHEIPHEIGDFALLLRADFSRRSAIVAQLLTALFGVIGALTALITQNVDALNERTTSWILPFCMGGFLNIALIQVLPELLKETDAKEGAWHIILILVGIGTIGCLGVIVEV</sequence>
<dbReference type="PANTHER" id="PTHR16950:SF16">
    <property type="entry name" value="ZINC TRANSPORTER ZIP13"/>
    <property type="match status" value="1"/>
</dbReference>
<reference evidence="9 10" key="1">
    <citation type="journal article" date="2014" name="Nat. Genet.">
        <title>Genome and transcriptome of the porcine whipworm Trichuris suis.</title>
        <authorList>
            <person name="Jex A.R."/>
            <person name="Nejsum P."/>
            <person name="Schwarz E.M."/>
            <person name="Hu L."/>
            <person name="Young N.D."/>
            <person name="Hall R.S."/>
            <person name="Korhonen P.K."/>
            <person name="Liao S."/>
            <person name="Thamsborg S."/>
            <person name="Xia J."/>
            <person name="Xu P."/>
            <person name="Wang S."/>
            <person name="Scheerlinck J.P."/>
            <person name="Hofmann A."/>
            <person name="Sternberg P.W."/>
            <person name="Wang J."/>
            <person name="Gasser R.B."/>
        </authorList>
    </citation>
    <scope>NUCLEOTIDE SEQUENCE [LARGE SCALE GENOMIC DNA]</scope>
    <source>
        <strain evidence="9">DCEP-RM93F</strain>
        <strain evidence="8">DCEP-RM93M</strain>
    </source>
</reference>
<feature type="transmembrane region" description="Helical" evidence="6">
    <location>
        <begin position="297"/>
        <end position="318"/>
    </location>
</feature>
<evidence type="ECO:0000256" key="1">
    <source>
        <dbReference type="ARBA" id="ARBA00004141"/>
    </source>
</evidence>
<feature type="transmembrane region" description="Helical" evidence="6">
    <location>
        <begin position="234"/>
        <end position="255"/>
    </location>
</feature>
<feature type="signal peptide" evidence="7">
    <location>
        <begin position="1"/>
        <end position="20"/>
    </location>
</feature>
<evidence type="ECO:0000256" key="6">
    <source>
        <dbReference type="SAM" id="Phobius"/>
    </source>
</evidence>
<keyword evidence="7" id="KW-0732">Signal</keyword>
<evidence type="ECO:0008006" key="11">
    <source>
        <dbReference type="Google" id="ProtNLM"/>
    </source>
</evidence>
<feature type="chain" id="PRO_5010014717" description="Metal cation transporter, ZIP family" evidence="7">
    <location>
        <begin position="21"/>
        <end position="320"/>
    </location>
</feature>
<keyword evidence="2 6" id="KW-0812">Transmembrane</keyword>
<evidence type="ECO:0000256" key="7">
    <source>
        <dbReference type="SAM" id="SignalP"/>
    </source>
</evidence>
<organism evidence="9">
    <name type="scientific">Trichuris suis</name>
    <name type="common">pig whipworm</name>
    <dbReference type="NCBI Taxonomy" id="68888"/>
    <lineage>
        <taxon>Eukaryota</taxon>
        <taxon>Metazoa</taxon>
        <taxon>Ecdysozoa</taxon>
        <taxon>Nematoda</taxon>
        <taxon>Enoplea</taxon>
        <taxon>Dorylaimia</taxon>
        <taxon>Trichinellida</taxon>
        <taxon>Trichuridae</taxon>
        <taxon>Trichuris</taxon>
    </lineage>
</organism>
<feature type="transmembrane region" description="Helical" evidence="6">
    <location>
        <begin position="139"/>
        <end position="156"/>
    </location>
</feature>
<feature type="transmembrane region" description="Helical" evidence="6">
    <location>
        <begin position="267"/>
        <end position="285"/>
    </location>
</feature>
<dbReference type="OrthoDB" id="200954at2759"/>
<dbReference type="GO" id="GO:0006882">
    <property type="term" value="P:intracellular zinc ion homeostasis"/>
    <property type="evidence" value="ECO:0007669"/>
    <property type="project" value="TreeGrafter"/>
</dbReference>
<name>A0A085NGH3_9BILA</name>